<dbReference type="PANTHER" id="PTHR43977">
    <property type="entry name" value="STRUCTURAL MAINTENANCE OF CHROMOSOMES PROTEIN 3"/>
    <property type="match status" value="1"/>
</dbReference>
<evidence type="ECO:0000256" key="1">
    <source>
        <dbReference type="SAM" id="MobiDB-lite"/>
    </source>
</evidence>
<feature type="region of interest" description="Disordered" evidence="1">
    <location>
        <begin position="197"/>
        <end position="229"/>
    </location>
</feature>
<dbReference type="Proteomes" id="UP000887013">
    <property type="component" value="Unassembled WGS sequence"/>
</dbReference>
<gene>
    <name evidence="2" type="primary">X975_04700</name>
    <name evidence="2" type="ORF">NPIL_219951</name>
</gene>
<evidence type="ECO:0000313" key="3">
    <source>
        <dbReference type="Proteomes" id="UP000887013"/>
    </source>
</evidence>
<dbReference type="OrthoDB" id="431497at2759"/>
<keyword evidence="3" id="KW-1185">Reference proteome</keyword>
<feature type="compositionally biased region" description="Basic residues" evidence="1">
    <location>
        <begin position="218"/>
        <end position="229"/>
    </location>
</feature>
<sequence length="229" mass="26455">MDSPTLQVDKVFHKSALTGVCFDTRKSSLDLYKTHIQLVTEINEKERQLIQHGKTLTNVKSQINQIVSNMRKSGTIEKKNKAIFDKLKADIRFMKEEVVTLGRSHHPEEKTLTGIDSNLKSLQSTKRSLSNEIQQNLLGKLSVTDQRKEELEVTLQETLMEDRGRKLDNSNAELPVINNSKHDVNKNFNYLEQNMKGSTQSRKMHKRNWNTGKSKKDAFKKKSMRMTRI</sequence>
<protein>
    <submittedName>
        <fullName evidence="2">Structural maintenance of chromosomes protein 3</fullName>
    </submittedName>
</protein>
<proteinExistence type="predicted"/>
<name>A0A8X6NCH8_NEPPI</name>
<evidence type="ECO:0000313" key="2">
    <source>
        <dbReference type="EMBL" id="GFT06827.1"/>
    </source>
</evidence>
<dbReference type="EMBL" id="BMAW01056649">
    <property type="protein sequence ID" value="GFT06827.1"/>
    <property type="molecule type" value="Genomic_DNA"/>
</dbReference>
<organism evidence="2 3">
    <name type="scientific">Nephila pilipes</name>
    <name type="common">Giant wood spider</name>
    <name type="synonym">Nephila maculata</name>
    <dbReference type="NCBI Taxonomy" id="299642"/>
    <lineage>
        <taxon>Eukaryota</taxon>
        <taxon>Metazoa</taxon>
        <taxon>Ecdysozoa</taxon>
        <taxon>Arthropoda</taxon>
        <taxon>Chelicerata</taxon>
        <taxon>Arachnida</taxon>
        <taxon>Araneae</taxon>
        <taxon>Araneomorphae</taxon>
        <taxon>Entelegynae</taxon>
        <taxon>Araneoidea</taxon>
        <taxon>Nephilidae</taxon>
        <taxon>Nephila</taxon>
    </lineage>
</organism>
<comment type="caution">
    <text evidence="2">The sequence shown here is derived from an EMBL/GenBank/DDBJ whole genome shotgun (WGS) entry which is preliminary data.</text>
</comment>
<reference evidence="2" key="1">
    <citation type="submission" date="2020-08" db="EMBL/GenBank/DDBJ databases">
        <title>Multicomponent nature underlies the extraordinary mechanical properties of spider dragline silk.</title>
        <authorList>
            <person name="Kono N."/>
            <person name="Nakamura H."/>
            <person name="Mori M."/>
            <person name="Yoshida Y."/>
            <person name="Ohtoshi R."/>
            <person name="Malay A.D."/>
            <person name="Moran D.A.P."/>
            <person name="Tomita M."/>
            <person name="Numata K."/>
            <person name="Arakawa K."/>
        </authorList>
    </citation>
    <scope>NUCLEOTIDE SEQUENCE</scope>
</reference>
<accession>A0A8X6NCH8</accession>
<dbReference type="AlphaFoldDB" id="A0A8X6NCH8"/>